<evidence type="ECO:0000313" key="2">
    <source>
        <dbReference type="Proteomes" id="UP000268857"/>
    </source>
</evidence>
<dbReference type="AlphaFoldDB" id="A0A433N0P6"/>
<organism evidence="1 2">
    <name type="scientific">Chlorogloeopsis fritschii PCC 6912</name>
    <dbReference type="NCBI Taxonomy" id="211165"/>
    <lineage>
        <taxon>Bacteria</taxon>
        <taxon>Bacillati</taxon>
        <taxon>Cyanobacteriota</taxon>
        <taxon>Cyanophyceae</taxon>
        <taxon>Nostocales</taxon>
        <taxon>Chlorogloeopsidaceae</taxon>
        <taxon>Chlorogloeopsis</taxon>
    </lineage>
</organism>
<dbReference type="EMBL" id="RSCJ01000029">
    <property type="protein sequence ID" value="RUR74506.1"/>
    <property type="molecule type" value="Genomic_DNA"/>
</dbReference>
<proteinExistence type="predicted"/>
<reference evidence="1 2" key="1">
    <citation type="journal article" date="2019" name="Genome Biol. Evol.">
        <title>Day and night: Metabolic profiles and evolutionary relationships of six axenic non-marine cyanobacteria.</title>
        <authorList>
            <person name="Will S.E."/>
            <person name="Henke P."/>
            <person name="Boedeker C."/>
            <person name="Huang S."/>
            <person name="Brinkmann H."/>
            <person name="Rohde M."/>
            <person name="Jarek M."/>
            <person name="Friedl T."/>
            <person name="Seufert S."/>
            <person name="Schumacher M."/>
            <person name="Overmann J."/>
            <person name="Neumann-Schaal M."/>
            <person name="Petersen J."/>
        </authorList>
    </citation>
    <scope>NUCLEOTIDE SEQUENCE [LARGE SCALE GENOMIC DNA]</scope>
    <source>
        <strain evidence="1 2">PCC 6912</strain>
    </source>
</reference>
<gene>
    <name evidence="1" type="ORF">PCC6912_52810</name>
</gene>
<keyword evidence="2" id="KW-1185">Reference proteome</keyword>
<sequence>MGAAIRAKQYRTGGGLVGNLDSRTITQVLSAIPGVEAVFNPKPSEGGADAETLENLSLRGPQTLRHQGVAIAIQDYETMAKEASPSVAVARAIPTTDASDRYRPGWVTLVIIPHSEAPRPIPSFGLREQVRKYIEVRAAADLVAAQHIQVIAPDYLPVDIEVTIVPIDAAEAGAVEARVRSALNRFLHPLRGSPEGRGWQPGRDVFLSDVAAVIERVEGVDYAKELSLLLEGVLQAEQISIAANRTVVAGEIRIRLELN</sequence>
<comment type="caution">
    <text evidence="1">The sequence shown here is derived from an EMBL/GenBank/DDBJ whole genome shotgun (WGS) entry which is preliminary data.</text>
</comment>
<evidence type="ECO:0000313" key="1">
    <source>
        <dbReference type="EMBL" id="RUR74506.1"/>
    </source>
</evidence>
<dbReference type="STRING" id="211165.GCA_000317285_05419"/>
<name>A0A433N0P6_CHLFR</name>
<accession>A0A433N0P6</accession>
<dbReference type="Proteomes" id="UP000268857">
    <property type="component" value="Unassembled WGS sequence"/>
</dbReference>
<protein>
    <submittedName>
        <fullName evidence="1">Uncharacterized protein</fullName>
    </submittedName>
</protein>